<organism evidence="2 3">
    <name type="scientific">Roseiconus nitratireducens</name>
    <dbReference type="NCBI Taxonomy" id="2605748"/>
    <lineage>
        <taxon>Bacteria</taxon>
        <taxon>Pseudomonadati</taxon>
        <taxon>Planctomycetota</taxon>
        <taxon>Planctomycetia</taxon>
        <taxon>Pirellulales</taxon>
        <taxon>Pirellulaceae</taxon>
        <taxon>Roseiconus</taxon>
    </lineage>
</organism>
<dbReference type="Proteomes" id="UP000324479">
    <property type="component" value="Unassembled WGS sequence"/>
</dbReference>
<reference evidence="2 3" key="1">
    <citation type="submission" date="2019-08" db="EMBL/GenBank/DDBJ databases">
        <authorList>
            <person name="Dhanesh K."/>
            <person name="Kumar G."/>
            <person name="Sasikala C."/>
            <person name="Venkata Ramana C."/>
        </authorList>
    </citation>
    <scope>NUCLEOTIDE SEQUENCE [LARGE SCALE GENOMIC DNA]</scope>
    <source>
        <strain evidence="2 3">JC645</strain>
    </source>
</reference>
<accession>A0A5M6D765</accession>
<feature type="chain" id="PRO_5024407463" evidence="1">
    <location>
        <begin position="21"/>
        <end position="192"/>
    </location>
</feature>
<evidence type="ECO:0000313" key="2">
    <source>
        <dbReference type="EMBL" id="KAA5543223.1"/>
    </source>
</evidence>
<keyword evidence="3" id="KW-1185">Reference proteome</keyword>
<name>A0A5M6D765_9BACT</name>
<feature type="signal peptide" evidence="1">
    <location>
        <begin position="1"/>
        <end position="20"/>
    </location>
</feature>
<gene>
    <name evidence="2" type="ORF">FYK55_13180</name>
</gene>
<protein>
    <submittedName>
        <fullName evidence="2">Uncharacterized protein</fullName>
    </submittedName>
</protein>
<dbReference type="RefSeq" id="WP_150076888.1">
    <property type="nucleotide sequence ID" value="NZ_VWOX01000006.1"/>
</dbReference>
<comment type="caution">
    <text evidence="2">The sequence shown here is derived from an EMBL/GenBank/DDBJ whole genome shotgun (WGS) entry which is preliminary data.</text>
</comment>
<proteinExistence type="predicted"/>
<keyword evidence="1" id="KW-0732">Signal</keyword>
<dbReference type="AlphaFoldDB" id="A0A5M6D765"/>
<dbReference type="EMBL" id="VWOX01000006">
    <property type="protein sequence ID" value="KAA5543223.1"/>
    <property type="molecule type" value="Genomic_DNA"/>
</dbReference>
<sequence>MRFSCLIVVLLACTAGVARCEETAKTDDAATATPFGTQFLVTLAEYHLEEPIPVDATEVEILDSVRDSGAVPVESVRMTATEDTESMAHFGQRVTVTTGKVIRGPVTSKQTESIEIGTMLRVRVASHAKGALAEIDYSTSRLNGAGTDDSPPDVVTNTVQATQLYVLGKQRLLSTSSTGKAPCIVVSIQRIP</sequence>
<evidence type="ECO:0000313" key="3">
    <source>
        <dbReference type="Proteomes" id="UP000324479"/>
    </source>
</evidence>
<evidence type="ECO:0000256" key="1">
    <source>
        <dbReference type="SAM" id="SignalP"/>
    </source>
</evidence>